<name>A0A1B6DFC0_9HEMI</name>
<dbReference type="PANTHER" id="PTHR47772:SF11">
    <property type="entry name" value="C2H2-TYPE DOMAIN-CONTAINING PROTEIN"/>
    <property type="match status" value="1"/>
</dbReference>
<dbReference type="GO" id="GO:0005634">
    <property type="term" value="C:nucleus"/>
    <property type="evidence" value="ECO:0007669"/>
    <property type="project" value="UniProtKB-SubCell"/>
</dbReference>
<evidence type="ECO:0000256" key="4">
    <source>
        <dbReference type="ARBA" id="ARBA00022771"/>
    </source>
</evidence>
<keyword evidence="8" id="KW-0539">Nucleus</keyword>
<evidence type="ECO:0000256" key="1">
    <source>
        <dbReference type="ARBA" id="ARBA00004123"/>
    </source>
</evidence>
<dbReference type="InterPro" id="IPR013087">
    <property type="entry name" value="Znf_C2H2_type"/>
</dbReference>
<dbReference type="PROSITE" id="PS50157">
    <property type="entry name" value="ZINC_FINGER_C2H2_2"/>
    <property type="match status" value="3"/>
</dbReference>
<evidence type="ECO:0000256" key="10">
    <source>
        <dbReference type="SAM" id="MobiDB-lite"/>
    </source>
</evidence>
<evidence type="ECO:0000256" key="3">
    <source>
        <dbReference type="ARBA" id="ARBA00022737"/>
    </source>
</evidence>
<dbReference type="FunFam" id="3.30.160.60:FF:000065">
    <property type="entry name" value="B-cell CLL/lymphoma 6, member B"/>
    <property type="match status" value="1"/>
</dbReference>
<dbReference type="InterPro" id="IPR050636">
    <property type="entry name" value="C2H2-ZF_domain-containing"/>
</dbReference>
<proteinExistence type="predicted"/>
<feature type="domain" description="C2H2-type" evidence="11">
    <location>
        <begin position="107"/>
        <end position="129"/>
    </location>
</feature>
<keyword evidence="3" id="KW-0677">Repeat</keyword>
<sequence>PMCGKEFLQKRTLLVHVRTCGLSLPTIPTHNISLTKNGNNENSSSTPNKTCKECGETFASVEGLGLHLRLHFGDHSFLSDICSLAASLKQSAVNAALSLSLANKKTHICPDCGRGFTQKHGLFTHKQRHENGSCKLKPYICEKCGKSFAQKNHLSLHERQHMDLSNQRNTSNKSTKNKTNRPLKDKKNMSESESNESSDELDDRGSNNQTIQTRAIRQNVNCSQKNQSHNHPHKTLHRNEDEIHHPYEPIIEMNLPNQPNTVLERVSDNQPINIRTNSLEQNVLPQTQSHCHPHKSENEEEIGNHPFEPIIQMDLPSHSNISVVPESKINVHHKDEPIPFQPLESYLDQSHTEHCHRTDETLQPCDRDIDTEEKGVKHKQTADSSSIFNSNLSNEYIKEDYRPPQVKLENNSLTNNKKLEDKLNDHQTILFSQNQSTSNESMAFQYMSNRKHEF</sequence>
<accession>A0A1B6DFC0</accession>
<evidence type="ECO:0000256" key="7">
    <source>
        <dbReference type="ARBA" id="ARBA00023163"/>
    </source>
</evidence>
<evidence type="ECO:0000256" key="9">
    <source>
        <dbReference type="PROSITE-ProRule" id="PRU00042"/>
    </source>
</evidence>
<keyword evidence="6" id="KW-0805">Transcription regulation</keyword>
<keyword evidence="7" id="KW-0804">Transcription</keyword>
<keyword evidence="4 9" id="KW-0863">Zinc-finger</keyword>
<organism evidence="12">
    <name type="scientific">Clastoptera arizonana</name>
    <name type="common">Arizona spittle bug</name>
    <dbReference type="NCBI Taxonomy" id="38151"/>
    <lineage>
        <taxon>Eukaryota</taxon>
        <taxon>Metazoa</taxon>
        <taxon>Ecdysozoa</taxon>
        <taxon>Arthropoda</taxon>
        <taxon>Hexapoda</taxon>
        <taxon>Insecta</taxon>
        <taxon>Pterygota</taxon>
        <taxon>Neoptera</taxon>
        <taxon>Paraneoptera</taxon>
        <taxon>Hemiptera</taxon>
        <taxon>Auchenorrhyncha</taxon>
        <taxon>Cercopoidea</taxon>
        <taxon>Clastopteridae</taxon>
        <taxon>Clastoptera</taxon>
    </lineage>
</organism>
<dbReference type="Gene3D" id="3.30.160.60">
    <property type="entry name" value="Classic Zinc Finger"/>
    <property type="match status" value="2"/>
</dbReference>
<dbReference type="PANTHER" id="PTHR47772">
    <property type="entry name" value="ZINC FINGER PROTEIN 200"/>
    <property type="match status" value="1"/>
</dbReference>
<protein>
    <recommendedName>
        <fullName evidence="11">C2H2-type domain-containing protein</fullName>
    </recommendedName>
</protein>
<dbReference type="Pfam" id="PF00096">
    <property type="entry name" value="zf-C2H2"/>
    <property type="match status" value="2"/>
</dbReference>
<dbReference type="EMBL" id="GEDC01012966">
    <property type="protein sequence ID" value="JAS24332.1"/>
    <property type="molecule type" value="Transcribed_RNA"/>
</dbReference>
<evidence type="ECO:0000256" key="2">
    <source>
        <dbReference type="ARBA" id="ARBA00022723"/>
    </source>
</evidence>
<feature type="region of interest" description="Disordered" evidence="10">
    <location>
        <begin position="159"/>
        <end position="206"/>
    </location>
</feature>
<keyword evidence="2" id="KW-0479">Metal-binding</keyword>
<feature type="non-terminal residue" evidence="12">
    <location>
        <position position="1"/>
    </location>
</feature>
<feature type="domain" description="C2H2-type" evidence="11">
    <location>
        <begin position="139"/>
        <end position="161"/>
    </location>
</feature>
<dbReference type="PROSITE" id="PS00028">
    <property type="entry name" value="ZINC_FINGER_C2H2_1"/>
    <property type="match status" value="2"/>
</dbReference>
<feature type="domain" description="C2H2-type" evidence="11">
    <location>
        <begin position="49"/>
        <end position="76"/>
    </location>
</feature>
<dbReference type="AlphaFoldDB" id="A0A1B6DFC0"/>
<evidence type="ECO:0000259" key="11">
    <source>
        <dbReference type="PROSITE" id="PS50157"/>
    </source>
</evidence>
<dbReference type="GO" id="GO:0008270">
    <property type="term" value="F:zinc ion binding"/>
    <property type="evidence" value="ECO:0007669"/>
    <property type="project" value="UniProtKB-KW"/>
</dbReference>
<gene>
    <name evidence="12" type="ORF">g.25503</name>
</gene>
<evidence type="ECO:0000313" key="12">
    <source>
        <dbReference type="EMBL" id="JAS24332.1"/>
    </source>
</evidence>
<reference evidence="12" key="1">
    <citation type="submission" date="2015-12" db="EMBL/GenBank/DDBJ databases">
        <title>De novo transcriptome assembly of four potential Pierce s Disease insect vectors from Arizona vineyards.</title>
        <authorList>
            <person name="Tassone E.E."/>
        </authorList>
    </citation>
    <scope>NUCLEOTIDE SEQUENCE</scope>
</reference>
<comment type="subcellular location">
    <subcellularLocation>
        <location evidence="1">Nucleus</location>
    </subcellularLocation>
</comment>
<dbReference type="InterPro" id="IPR036236">
    <property type="entry name" value="Znf_C2H2_sf"/>
</dbReference>
<evidence type="ECO:0000256" key="6">
    <source>
        <dbReference type="ARBA" id="ARBA00023015"/>
    </source>
</evidence>
<evidence type="ECO:0000256" key="5">
    <source>
        <dbReference type="ARBA" id="ARBA00022833"/>
    </source>
</evidence>
<evidence type="ECO:0000256" key="8">
    <source>
        <dbReference type="ARBA" id="ARBA00023242"/>
    </source>
</evidence>
<feature type="compositionally biased region" description="Low complexity" evidence="10">
    <location>
        <begin position="165"/>
        <end position="174"/>
    </location>
</feature>
<feature type="compositionally biased region" description="Acidic residues" evidence="10">
    <location>
        <begin position="193"/>
        <end position="202"/>
    </location>
</feature>
<dbReference type="SMART" id="SM00355">
    <property type="entry name" value="ZnF_C2H2"/>
    <property type="match status" value="3"/>
</dbReference>
<keyword evidence="5" id="KW-0862">Zinc</keyword>
<dbReference type="SUPFAM" id="SSF57667">
    <property type="entry name" value="beta-beta-alpha zinc fingers"/>
    <property type="match status" value="2"/>
</dbReference>